<dbReference type="AlphaFoldDB" id="A0A1R3HEZ1"/>
<name>A0A1R3HEZ1_COCAP</name>
<accession>A0A1R3HEZ1</accession>
<feature type="region of interest" description="Disordered" evidence="1">
    <location>
        <begin position="1"/>
        <end position="50"/>
    </location>
</feature>
<proteinExistence type="predicted"/>
<sequence length="98" mass="11236">MPNMKIKRKEAGSASCRVGGRVGKSQRQKRDLRVGGSGVRVGQSKGKRERRKEKLELGAVCLWNLKHWDSYGPLQVEHFIFRRVREIVFKGRCVKGRS</sequence>
<keyword evidence="3" id="KW-1185">Reference proteome</keyword>
<comment type="caution">
    <text evidence="2">The sequence shown here is derived from an EMBL/GenBank/DDBJ whole genome shotgun (WGS) entry which is preliminary data.</text>
</comment>
<reference evidence="2 3" key="1">
    <citation type="submission" date="2013-09" db="EMBL/GenBank/DDBJ databases">
        <title>Corchorus capsularis genome sequencing.</title>
        <authorList>
            <person name="Alam M."/>
            <person name="Haque M.S."/>
            <person name="Islam M.S."/>
            <person name="Emdad E.M."/>
            <person name="Islam M.M."/>
            <person name="Ahmed B."/>
            <person name="Halim A."/>
            <person name="Hossen Q.M.M."/>
            <person name="Hossain M.Z."/>
            <person name="Ahmed R."/>
            <person name="Khan M.M."/>
            <person name="Islam R."/>
            <person name="Rashid M.M."/>
            <person name="Khan S.A."/>
            <person name="Rahman M.S."/>
            <person name="Alam M."/>
        </authorList>
    </citation>
    <scope>NUCLEOTIDE SEQUENCE [LARGE SCALE GENOMIC DNA]</scope>
    <source>
        <strain evidence="3">cv. CVL-1</strain>
        <tissue evidence="2">Whole seedling</tissue>
    </source>
</reference>
<evidence type="ECO:0000313" key="2">
    <source>
        <dbReference type="EMBL" id="OMO68881.1"/>
    </source>
</evidence>
<evidence type="ECO:0000313" key="3">
    <source>
        <dbReference type="Proteomes" id="UP000188268"/>
    </source>
</evidence>
<protein>
    <submittedName>
        <fullName evidence="2">Uncharacterized protein</fullName>
    </submittedName>
</protein>
<gene>
    <name evidence="2" type="ORF">CCACVL1_19791</name>
</gene>
<organism evidence="2 3">
    <name type="scientific">Corchorus capsularis</name>
    <name type="common">Jute</name>
    <dbReference type="NCBI Taxonomy" id="210143"/>
    <lineage>
        <taxon>Eukaryota</taxon>
        <taxon>Viridiplantae</taxon>
        <taxon>Streptophyta</taxon>
        <taxon>Embryophyta</taxon>
        <taxon>Tracheophyta</taxon>
        <taxon>Spermatophyta</taxon>
        <taxon>Magnoliopsida</taxon>
        <taxon>eudicotyledons</taxon>
        <taxon>Gunneridae</taxon>
        <taxon>Pentapetalae</taxon>
        <taxon>rosids</taxon>
        <taxon>malvids</taxon>
        <taxon>Malvales</taxon>
        <taxon>Malvaceae</taxon>
        <taxon>Grewioideae</taxon>
        <taxon>Apeibeae</taxon>
        <taxon>Corchorus</taxon>
    </lineage>
</organism>
<dbReference type="Gramene" id="OMO68881">
    <property type="protein sequence ID" value="OMO68881"/>
    <property type="gene ID" value="CCACVL1_19791"/>
</dbReference>
<dbReference type="Proteomes" id="UP000188268">
    <property type="component" value="Unassembled WGS sequence"/>
</dbReference>
<dbReference type="EMBL" id="AWWV01012140">
    <property type="protein sequence ID" value="OMO68881.1"/>
    <property type="molecule type" value="Genomic_DNA"/>
</dbReference>
<evidence type="ECO:0000256" key="1">
    <source>
        <dbReference type="SAM" id="MobiDB-lite"/>
    </source>
</evidence>